<proteinExistence type="predicted"/>
<accession>A0A3B0UET9</accession>
<dbReference type="AlphaFoldDB" id="A0A3B0UET9"/>
<organism evidence="1">
    <name type="scientific">hydrothermal vent metagenome</name>
    <dbReference type="NCBI Taxonomy" id="652676"/>
    <lineage>
        <taxon>unclassified sequences</taxon>
        <taxon>metagenomes</taxon>
        <taxon>ecological metagenomes</taxon>
    </lineage>
</organism>
<evidence type="ECO:0000313" key="1">
    <source>
        <dbReference type="EMBL" id="VAW25112.1"/>
    </source>
</evidence>
<protein>
    <submittedName>
        <fullName evidence="1">Uncharacterized protein</fullName>
    </submittedName>
</protein>
<name>A0A3B0UET9_9ZZZZ</name>
<sequence>MRNYSTFIYLIKYSQPGQVESEEIGLDAGFEELLVEMGNEDFSPSNSSIDMILSFACSYDTLETKETGLIEMNLN</sequence>
<dbReference type="EMBL" id="UOEP01000237">
    <property type="protein sequence ID" value="VAW25112.1"/>
    <property type="molecule type" value="Genomic_DNA"/>
</dbReference>
<gene>
    <name evidence="1" type="ORF">MNBD_BACTEROID01-829</name>
</gene>
<reference evidence="1" key="1">
    <citation type="submission" date="2018-06" db="EMBL/GenBank/DDBJ databases">
        <authorList>
            <person name="Zhirakovskaya E."/>
        </authorList>
    </citation>
    <scope>NUCLEOTIDE SEQUENCE</scope>
</reference>